<feature type="transmembrane region" description="Helical" evidence="2">
    <location>
        <begin position="42"/>
        <end position="63"/>
    </location>
</feature>
<name>A0A0L0DSF6_THETB</name>
<proteinExistence type="predicted"/>
<reference evidence="3 4" key="1">
    <citation type="submission" date="2010-05" db="EMBL/GenBank/DDBJ databases">
        <title>The Genome Sequence of Thecamonas trahens ATCC 50062.</title>
        <authorList>
            <consortium name="The Broad Institute Genome Sequencing Platform"/>
            <person name="Russ C."/>
            <person name="Cuomo C."/>
            <person name="Shea T."/>
            <person name="Young S.K."/>
            <person name="Zeng Q."/>
            <person name="Koehrsen M."/>
            <person name="Haas B."/>
            <person name="Borodovsky M."/>
            <person name="Guigo R."/>
            <person name="Alvarado L."/>
            <person name="Berlin A."/>
            <person name="Bochicchio J."/>
            <person name="Borenstein D."/>
            <person name="Chapman S."/>
            <person name="Chen Z."/>
            <person name="Freedman E."/>
            <person name="Gellesch M."/>
            <person name="Goldberg J."/>
            <person name="Griggs A."/>
            <person name="Gujja S."/>
            <person name="Heilman E."/>
            <person name="Heiman D."/>
            <person name="Hepburn T."/>
            <person name="Howarth C."/>
            <person name="Jen D."/>
            <person name="Larson L."/>
            <person name="Mehta T."/>
            <person name="Park D."/>
            <person name="Pearson M."/>
            <person name="Roberts A."/>
            <person name="Saif S."/>
            <person name="Shenoy N."/>
            <person name="Sisk P."/>
            <person name="Stolte C."/>
            <person name="Sykes S."/>
            <person name="Thomson T."/>
            <person name="Walk T."/>
            <person name="White J."/>
            <person name="Yandava C."/>
            <person name="Burger G."/>
            <person name="Gray M.W."/>
            <person name="Holland P.W.H."/>
            <person name="King N."/>
            <person name="Lang F.B.F."/>
            <person name="Roger A.J."/>
            <person name="Ruiz-Trillo I."/>
            <person name="Lander E."/>
            <person name="Nusbaum C."/>
        </authorList>
    </citation>
    <scope>NUCLEOTIDE SEQUENCE [LARGE SCALE GENOMIC DNA]</scope>
    <source>
        <strain evidence="3 4">ATCC 50062</strain>
    </source>
</reference>
<organism evidence="3 4">
    <name type="scientific">Thecamonas trahens ATCC 50062</name>
    <dbReference type="NCBI Taxonomy" id="461836"/>
    <lineage>
        <taxon>Eukaryota</taxon>
        <taxon>Apusozoa</taxon>
        <taxon>Apusomonadida</taxon>
        <taxon>Apusomonadidae</taxon>
        <taxon>Thecamonas</taxon>
    </lineage>
</organism>
<dbReference type="AlphaFoldDB" id="A0A0L0DSF6"/>
<evidence type="ECO:0000313" key="4">
    <source>
        <dbReference type="Proteomes" id="UP000054408"/>
    </source>
</evidence>
<keyword evidence="2" id="KW-1133">Transmembrane helix</keyword>
<gene>
    <name evidence="3" type="ORF">AMSG_10211</name>
</gene>
<keyword evidence="4" id="KW-1185">Reference proteome</keyword>
<keyword evidence="2" id="KW-0472">Membrane</keyword>
<protein>
    <submittedName>
        <fullName evidence="3">Uncharacterized protein</fullName>
    </submittedName>
</protein>
<evidence type="ECO:0000256" key="2">
    <source>
        <dbReference type="SAM" id="Phobius"/>
    </source>
</evidence>
<sequence length="262" mass="28338">MDLITFVALSVQAAEARAEAQAKSELELLARASKRSWLLEGAGYWALMQVTGSMALAPLIVAYSPVDGELPETTDTALGSTIDALGTMGTAGRIGVAGMLVAFAGSILYGVRSYASRYVDEVLVAKRDLRAFLDEGKPIRKLHLKTLTLLGQPRVAPVSVASMSVELIKGLPAHEAFVRDLVADAAAAAPAEERPRRSSRHGKRSDMKRTFTFRTADPRTPGPFVIDFDGDLFHNELAFDLLVRHKLAPPRAKPDPALYAQR</sequence>
<accession>A0A0L0DSF6</accession>
<dbReference type="GeneID" id="25568489"/>
<dbReference type="Proteomes" id="UP000054408">
    <property type="component" value="Unassembled WGS sequence"/>
</dbReference>
<feature type="region of interest" description="Disordered" evidence="1">
    <location>
        <begin position="189"/>
        <end position="211"/>
    </location>
</feature>
<keyword evidence="2" id="KW-0812">Transmembrane</keyword>
<evidence type="ECO:0000256" key="1">
    <source>
        <dbReference type="SAM" id="MobiDB-lite"/>
    </source>
</evidence>
<dbReference type="RefSeq" id="XP_013753413.1">
    <property type="nucleotide sequence ID" value="XM_013897959.1"/>
</dbReference>
<dbReference type="EMBL" id="GL349493">
    <property type="protein sequence ID" value="KNC54966.1"/>
    <property type="molecule type" value="Genomic_DNA"/>
</dbReference>
<evidence type="ECO:0000313" key="3">
    <source>
        <dbReference type="EMBL" id="KNC54966.1"/>
    </source>
</evidence>